<dbReference type="STRING" id="41067.A0A2I2F1G7"/>
<feature type="region of interest" description="Disordered" evidence="1">
    <location>
        <begin position="515"/>
        <end position="580"/>
    </location>
</feature>
<gene>
    <name evidence="3" type="ORF">BDW47DRAFT_77084</name>
</gene>
<accession>A0A2I2F1G7</accession>
<name>A0A2I2F1G7_ASPCN</name>
<dbReference type="Proteomes" id="UP000234585">
    <property type="component" value="Unassembled WGS sequence"/>
</dbReference>
<feature type="compositionally biased region" description="Basic and acidic residues" evidence="1">
    <location>
        <begin position="155"/>
        <end position="164"/>
    </location>
</feature>
<keyword evidence="4" id="KW-1185">Reference proteome</keyword>
<feature type="transmembrane region" description="Helical" evidence="2">
    <location>
        <begin position="621"/>
        <end position="642"/>
    </location>
</feature>
<feature type="compositionally biased region" description="Low complexity" evidence="1">
    <location>
        <begin position="418"/>
        <end position="430"/>
    </location>
</feature>
<reference evidence="3 4" key="1">
    <citation type="submission" date="2017-12" db="EMBL/GenBank/DDBJ databases">
        <authorList>
            <consortium name="DOE Joint Genome Institute"/>
            <person name="Haridas S."/>
            <person name="Kjaerbolling I."/>
            <person name="Vesth T.C."/>
            <person name="Frisvad J.C."/>
            <person name="Nybo J.L."/>
            <person name="Theobald S."/>
            <person name="Kuo A."/>
            <person name="Bowyer P."/>
            <person name="Matsuda Y."/>
            <person name="Mondo S."/>
            <person name="Lyhne E.K."/>
            <person name="Kogle M.E."/>
            <person name="Clum A."/>
            <person name="Lipzen A."/>
            <person name="Salamov A."/>
            <person name="Ngan C.Y."/>
            <person name="Daum C."/>
            <person name="Chiniquy J."/>
            <person name="Barry K."/>
            <person name="LaButti K."/>
            <person name="Simmons B.A."/>
            <person name="Magnuson J.K."/>
            <person name="Mortensen U.H."/>
            <person name="Larsen T.O."/>
            <person name="Grigoriev I.V."/>
            <person name="Baker S.E."/>
            <person name="Andersen M.R."/>
            <person name="Nordberg H.P."/>
            <person name="Cantor M.N."/>
            <person name="Hua S.X."/>
        </authorList>
    </citation>
    <scope>NUCLEOTIDE SEQUENCE [LARGE SCALE GENOMIC DNA]</scope>
    <source>
        <strain evidence="3 4">CBS 102.13</strain>
    </source>
</reference>
<evidence type="ECO:0000256" key="1">
    <source>
        <dbReference type="SAM" id="MobiDB-lite"/>
    </source>
</evidence>
<feature type="compositionally biased region" description="Basic and acidic residues" evidence="1">
    <location>
        <begin position="37"/>
        <end position="46"/>
    </location>
</feature>
<feature type="compositionally biased region" description="Low complexity" evidence="1">
    <location>
        <begin position="345"/>
        <end position="363"/>
    </location>
</feature>
<feature type="compositionally biased region" description="Low complexity" evidence="1">
    <location>
        <begin position="1"/>
        <end position="10"/>
    </location>
</feature>
<protein>
    <submittedName>
        <fullName evidence="3">Putative serine-rich protein</fullName>
    </submittedName>
</protein>
<feature type="region of interest" description="Disordered" evidence="1">
    <location>
        <begin position="236"/>
        <end position="255"/>
    </location>
</feature>
<dbReference type="OrthoDB" id="4153178at2759"/>
<feature type="compositionally biased region" description="Polar residues" evidence="1">
    <location>
        <begin position="531"/>
        <end position="548"/>
    </location>
</feature>
<dbReference type="AlphaFoldDB" id="A0A2I2F1G7"/>
<organism evidence="3 4">
    <name type="scientific">Aspergillus candidus</name>
    <dbReference type="NCBI Taxonomy" id="41067"/>
    <lineage>
        <taxon>Eukaryota</taxon>
        <taxon>Fungi</taxon>
        <taxon>Dikarya</taxon>
        <taxon>Ascomycota</taxon>
        <taxon>Pezizomycotina</taxon>
        <taxon>Eurotiomycetes</taxon>
        <taxon>Eurotiomycetidae</taxon>
        <taxon>Eurotiales</taxon>
        <taxon>Aspergillaceae</taxon>
        <taxon>Aspergillus</taxon>
        <taxon>Aspergillus subgen. Circumdati</taxon>
    </lineage>
</organism>
<feature type="region of interest" description="Disordered" evidence="1">
    <location>
        <begin position="1"/>
        <end position="228"/>
    </location>
</feature>
<keyword evidence="2" id="KW-1133">Transmembrane helix</keyword>
<feature type="region of interest" description="Disordered" evidence="1">
    <location>
        <begin position="270"/>
        <end position="431"/>
    </location>
</feature>
<keyword evidence="2" id="KW-0472">Membrane</keyword>
<sequence>MRSSGSSRNSSPKRRALHERTPSHTNETSPPTSLRAASDKVHHRDNDQEEGDEERGVYTSNPFPTKPEHVLLPRPGKGHEFVPDARFHVDEAPHESSRTVSTDVSQGPDSSLIHSISDPWDLSSTFDAENTPSQVWEDDPKSSKSTFPDPDSELLESKPREHGSDQGSIAAYSDDEPNTLPAAAPTIKTVISEPSSRQASMREHANSSHSSPNVRPIGPPSSPNFVELDNSSLNFVRLGASSNPDTGSRSNSLSSLNSLGTVIRYAGAAQWTHGSSSGSSSKSRSRSRSHSIRSHRHYPSIPSVRSMSTHPRDRSHSGSATESSRSGPPSDIQAIVDSGVFIQYPSIREPSSSSSRVDVSLSADSEHTPDLPSDQSSERFKSHLSTVSSRWSAEYDSRGPSPADEPTQNTLEEPSRPPAALARQRPASSSMWLVDASGCDESMDNISNLPTRPTNPAVPNSLSSGSRQSSVRSNKRPGTASSIAYHILPNWARMYYQMEGQAENSALSVVEGHHAPEARPKSTHAHPLSRMETTVSRPRTGTNASRQSVRWHPDPRDPRSHWVKGMDPEGRPGTSRDRLRSSWSAHLYPDRRAVQHRANAWTAPSMDSRSEPLLGRRNIQVWSFSVGFIFPIAWLVAAFLPLPRKPEMILEEDTDSELESTLRMRLFDVERRRYENARWWRNLNRWMNPLGLVILTIVITLAAVGTTVGF</sequence>
<proteinExistence type="predicted"/>
<evidence type="ECO:0000313" key="3">
    <source>
        <dbReference type="EMBL" id="PLB34467.1"/>
    </source>
</evidence>
<feature type="compositionally biased region" description="Basic and acidic residues" evidence="1">
    <location>
        <begin position="551"/>
        <end position="580"/>
    </location>
</feature>
<keyword evidence="2" id="KW-0812">Transmembrane</keyword>
<dbReference type="GeneID" id="36526969"/>
<dbReference type="EMBL" id="KZ559178">
    <property type="protein sequence ID" value="PLB34467.1"/>
    <property type="molecule type" value="Genomic_DNA"/>
</dbReference>
<feature type="compositionally biased region" description="Low complexity" evidence="1">
    <location>
        <begin position="273"/>
        <end position="282"/>
    </location>
</feature>
<feature type="region of interest" description="Disordered" evidence="1">
    <location>
        <begin position="443"/>
        <end position="478"/>
    </location>
</feature>
<feature type="compositionally biased region" description="Basic and acidic residues" evidence="1">
    <location>
        <begin position="66"/>
        <end position="97"/>
    </location>
</feature>
<feature type="compositionally biased region" description="Polar residues" evidence="1">
    <location>
        <begin position="23"/>
        <end position="32"/>
    </location>
</feature>
<feature type="compositionally biased region" description="Basic residues" evidence="1">
    <location>
        <begin position="283"/>
        <end position="298"/>
    </location>
</feature>
<feature type="transmembrane region" description="Helical" evidence="2">
    <location>
        <begin position="686"/>
        <end position="708"/>
    </location>
</feature>
<evidence type="ECO:0000256" key="2">
    <source>
        <dbReference type="SAM" id="Phobius"/>
    </source>
</evidence>
<evidence type="ECO:0000313" key="4">
    <source>
        <dbReference type="Proteomes" id="UP000234585"/>
    </source>
</evidence>
<feature type="compositionally biased region" description="Polar residues" evidence="1">
    <location>
        <begin position="317"/>
        <end position="327"/>
    </location>
</feature>
<feature type="compositionally biased region" description="Low complexity" evidence="1">
    <location>
        <begin position="461"/>
        <end position="472"/>
    </location>
</feature>
<feature type="compositionally biased region" description="Polar residues" evidence="1">
    <location>
        <begin position="444"/>
        <end position="460"/>
    </location>
</feature>
<feature type="compositionally biased region" description="Polar residues" evidence="1">
    <location>
        <begin position="98"/>
        <end position="114"/>
    </location>
</feature>
<feature type="compositionally biased region" description="Polar residues" evidence="1">
    <location>
        <begin position="122"/>
        <end position="134"/>
    </location>
</feature>
<feature type="compositionally biased region" description="Polar residues" evidence="1">
    <location>
        <begin position="236"/>
        <end position="247"/>
    </location>
</feature>
<dbReference type="RefSeq" id="XP_024668479.1">
    <property type="nucleotide sequence ID" value="XM_024819809.1"/>
</dbReference>